<keyword evidence="1" id="KW-0812">Transmembrane</keyword>
<dbReference type="Proteomes" id="UP001242368">
    <property type="component" value="Unassembled WGS sequence"/>
</dbReference>
<reference evidence="2" key="3">
    <citation type="submission" date="2023-06" db="EMBL/GenBank/DDBJ databases">
        <authorList>
            <person name="Lucena T."/>
            <person name="Sun Q."/>
        </authorList>
    </citation>
    <scope>NUCLEOTIDE SEQUENCE</scope>
    <source>
        <strain evidence="2">CECT 7184</strain>
    </source>
</reference>
<sequence length="335" mass="38158">MDSFTQIVLGAAVSNAVLGKKIGNRSLLYGAIIGTIPDLDIIAGKFLNDPLQAIEIHRGFSHSIVFFILLSLILAKGIQFAEKRVHISYRMAFSAVFLILFTHSLLDIFTTWGTQIFWPLEEKIALKSIFVIDPLYTLPLLFFLYLSARLPKYSRKRYRRNTAGLILSTSYLLVTLVLQAVVSSKAADQLKNEKTAYIKIQAKPAAFTAVLWNIIAEDDDFFYLSDYSFLDTQPIQFKKYPKNKVLIKDIEKDASVQRLIRISENQYTITQDSAGVLYFNDLRFGLLKDDPDDIQFAFSYKIIKKQTGVEIHEVAKKRRDGVQLIKKIISRIKGN</sequence>
<evidence type="ECO:0000313" key="2">
    <source>
        <dbReference type="EMBL" id="MDN3707363.1"/>
    </source>
</evidence>
<keyword evidence="1" id="KW-0472">Membrane</keyword>
<comment type="caution">
    <text evidence="2">The sequence shown here is derived from an EMBL/GenBank/DDBJ whole genome shotgun (WGS) entry which is preliminary data.</text>
</comment>
<dbReference type="GO" id="GO:0016787">
    <property type="term" value="F:hydrolase activity"/>
    <property type="evidence" value="ECO:0007669"/>
    <property type="project" value="UniProtKB-KW"/>
</dbReference>
<dbReference type="PANTHER" id="PTHR40031:SF1">
    <property type="entry name" value="MEMBRANE-BOUND METAL-DEPENDENT HYDROLASE"/>
    <property type="match status" value="1"/>
</dbReference>
<feature type="transmembrane region" description="Helical" evidence="1">
    <location>
        <begin position="87"/>
        <end position="109"/>
    </location>
</feature>
<keyword evidence="1" id="KW-1133">Transmembrane helix</keyword>
<dbReference type="PANTHER" id="PTHR40031">
    <property type="entry name" value="HYPOTHETICAL MEMBRANE SPANNING PROTEIN"/>
    <property type="match status" value="1"/>
</dbReference>
<feature type="transmembrane region" description="Helical" evidence="1">
    <location>
        <begin position="129"/>
        <end position="150"/>
    </location>
</feature>
<dbReference type="Pfam" id="PF04307">
    <property type="entry name" value="YdjM"/>
    <property type="match status" value="1"/>
</dbReference>
<dbReference type="EMBL" id="JAUFQU010000001">
    <property type="protein sequence ID" value="MDN3707363.1"/>
    <property type="molecule type" value="Genomic_DNA"/>
</dbReference>
<proteinExistence type="predicted"/>
<name>A0ABT8CUP2_9FLAO</name>
<organism evidence="2 4">
    <name type="scientific">Paenimyroides ceti</name>
    <dbReference type="NCBI Taxonomy" id="395087"/>
    <lineage>
        <taxon>Bacteria</taxon>
        <taxon>Pseudomonadati</taxon>
        <taxon>Bacteroidota</taxon>
        <taxon>Flavobacteriia</taxon>
        <taxon>Flavobacteriales</taxon>
        <taxon>Flavobacteriaceae</taxon>
        <taxon>Paenimyroides</taxon>
    </lineage>
</organism>
<accession>A0ABT8CUP2</accession>
<dbReference type="RefSeq" id="WP_290363338.1">
    <property type="nucleotide sequence ID" value="NZ_JAUFQU010000001.1"/>
</dbReference>
<protein>
    <submittedName>
        <fullName evidence="2">Metal-dependent hydrolase</fullName>
    </submittedName>
</protein>
<dbReference type="InterPro" id="IPR007404">
    <property type="entry name" value="YdjM-like"/>
</dbReference>
<dbReference type="EMBL" id="JAUFQU010000036">
    <property type="protein sequence ID" value="MDN3709455.1"/>
    <property type="molecule type" value="Genomic_DNA"/>
</dbReference>
<dbReference type="InterPro" id="IPR053170">
    <property type="entry name" value="Transcription_regulator"/>
</dbReference>
<reference evidence="2" key="1">
    <citation type="journal article" date="2014" name="Int. J. Syst. Evol. Microbiol.">
        <title>Complete genome of a new Firmicutes species belonging to the dominant human colonic microbiota ('Ruminococcus bicirculans') reveals two chromosomes and a selective capacity to utilize plant glucans.</title>
        <authorList>
            <consortium name="NISC Comparative Sequencing Program"/>
            <person name="Wegmann U."/>
            <person name="Louis P."/>
            <person name="Goesmann A."/>
            <person name="Henrissat B."/>
            <person name="Duncan S.H."/>
            <person name="Flint H.J."/>
        </authorList>
    </citation>
    <scope>NUCLEOTIDE SEQUENCE</scope>
    <source>
        <strain evidence="2">CECT 7184</strain>
    </source>
</reference>
<evidence type="ECO:0000313" key="4">
    <source>
        <dbReference type="Proteomes" id="UP001242368"/>
    </source>
</evidence>
<feature type="transmembrane region" description="Helical" evidence="1">
    <location>
        <begin position="162"/>
        <end position="182"/>
    </location>
</feature>
<feature type="transmembrane region" description="Helical" evidence="1">
    <location>
        <begin position="56"/>
        <end position="75"/>
    </location>
</feature>
<keyword evidence="4" id="KW-1185">Reference proteome</keyword>
<keyword evidence="2" id="KW-0378">Hydrolase</keyword>
<reference evidence="4" key="2">
    <citation type="journal article" date="2019" name="Int. J. Syst. Evol. Microbiol.">
        <title>The Global Catalogue of Microorganisms (GCM) 10K type strain sequencing project: providing services to taxonomists for standard genome sequencing and annotation.</title>
        <authorList>
            <consortium name="The Broad Institute Genomics Platform"/>
            <consortium name="The Broad Institute Genome Sequencing Center for Infectious Disease"/>
            <person name="Wu L."/>
            <person name="Ma J."/>
        </authorList>
    </citation>
    <scope>NUCLEOTIDE SEQUENCE [LARGE SCALE GENOMIC DNA]</scope>
    <source>
        <strain evidence="4">CECT 7184</strain>
    </source>
</reference>
<evidence type="ECO:0000256" key="1">
    <source>
        <dbReference type="SAM" id="Phobius"/>
    </source>
</evidence>
<evidence type="ECO:0000313" key="3">
    <source>
        <dbReference type="EMBL" id="MDN3709455.1"/>
    </source>
</evidence>
<gene>
    <name evidence="2" type="ORF">QW060_09495</name>
    <name evidence="3" type="ORF">QW060_20820</name>
</gene>